<dbReference type="GO" id="GO:0006355">
    <property type="term" value="P:regulation of DNA-templated transcription"/>
    <property type="evidence" value="ECO:0007669"/>
    <property type="project" value="UniProtKB-ARBA"/>
</dbReference>
<accession>A0A7W3LSK5</accession>
<dbReference type="InterPro" id="IPR036271">
    <property type="entry name" value="Tet_transcr_reg_TetR-rel_C_sf"/>
</dbReference>
<dbReference type="SUPFAM" id="SSF48498">
    <property type="entry name" value="Tetracyclin repressor-like, C-terminal domain"/>
    <property type="match status" value="1"/>
</dbReference>
<dbReference type="Pfam" id="PF17926">
    <property type="entry name" value="TetR_C_21"/>
    <property type="match status" value="1"/>
</dbReference>
<organism evidence="4 5">
    <name type="scientific">Actinomadura namibiensis</name>
    <dbReference type="NCBI Taxonomy" id="182080"/>
    <lineage>
        <taxon>Bacteria</taxon>
        <taxon>Bacillati</taxon>
        <taxon>Actinomycetota</taxon>
        <taxon>Actinomycetes</taxon>
        <taxon>Streptosporangiales</taxon>
        <taxon>Thermomonosporaceae</taxon>
        <taxon>Actinomadura</taxon>
    </lineage>
</organism>
<keyword evidence="1 2" id="KW-0238">DNA-binding</keyword>
<dbReference type="GO" id="GO:0003677">
    <property type="term" value="F:DNA binding"/>
    <property type="evidence" value="ECO:0007669"/>
    <property type="project" value="UniProtKB-UniRule"/>
</dbReference>
<name>A0A7W3LSK5_ACTNM</name>
<dbReference type="InterPro" id="IPR009057">
    <property type="entry name" value="Homeodomain-like_sf"/>
</dbReference>
<protein>
    <submittedName>
        <fullName evidence="4">AcrR family transcriptional regulator</fullName>
    </submittedName>
</protein>
<dbReference type="Proteomes" id="UP000572680">
    <property type="component" value="Unassembled WGS sequence"/>
</dbReference>
<feature type="DNA-binding region" description="H-T-H motif" evidence="2">
    <location>
        <begin position="42"/>
        <end position="61"/>
    </location>
</feature>
<dbReference type="InterPro" id="IPR050109">
    <property type="entry name" value="HTH-type_TetR-like_transc_reg"/>
</dbReference>
<proteinExistence type="predicted"/>
<evidence type="ECO:0000256" key="2">
    <source>
        <dbReference type="PROSITE-ProRule" id="PRU00335"/>
    </source>
</evidence>
<feature type="domain" description="HTH tetR-type" evidence="3">
    <location>
        <begin position="19"/>
        <end position="79"/>
    </location>
</feature>
<dbReference type="Pfam" id="PF00440">
    <property type="entry name" value="TetR_N"/>
    <property type="match status" value="1"/>
</dbReference>
<evidence type="ECO:0000256" key="1">
    <source>
        <dbReference type="ARBA" id="ARBA00023125"/>
    </source>
</evidence>
<dbReference type="EMBL" id="JACJIA010000007">
    <property type="protein sequence ID" value="MBA8953484.1"/>
    <property type="molecule type" value="Genomic_DNA"/>
</dbReference>
<comment type="caution">
    <text evidence="4">The sequence shown here is derived from an EMBL/GenBank/DDBJ whole genome shotgun (WGS) entry which is preliminary data.</text>
</comment>
<keyword evidence="5" id="KW-1185">Reference proteome</keyword>
<evidence type="ECO:0000313" key="5">
    <source>
        <dbReference type="Proteomes" id="UP000572680"/>
    </source>
</evidence>
<dbReference type="PROSITE" id="PS50977">
    <property type="entry name" value="HTH_TETR_2"/>
    <property type="match status" value="1"/>
</dbReference>
<dbReference type="Gene3D" id="1.10.357.10">
    <property type="entry name" value="Tetracycline Repressor, domain 2"/>
    <property type="match status" value="1"/>
</dbReference>
<evidence type="ECO:0000259" key="3">
    <source>
        <dbReference type="PROSITE" id="PS50977"/>
    </source>
</evidence>
<dbReference type="PRINTS" id="PR00455">
    <property type="entry name" value="HTHTETR"/>
</dbReference>
<evidence type="ECO:0000313" key="4">
    <source>
        <dbReference type="EMBL" id="MBA8953484.1"/>
    </source>
</evidence>
<dbReference type="AlphaFoldDB" id="A0A7W3LSK5"/>
<dbReference type="InterPro" id="IPR001647">
    <property type="entry name" value="HTH_TetR"/>
</dbReference>
<reference evidence="4 5" key="1">
    <citation type="submission" date="2020-08" db="EMBL/GenBank/DDBJ databases">
        <title>Genomic Encyclopedia of Type Strains, Phase IV (KMG-IV): sequencing the most valuable type-strain genomes for metagenomic binning, comparative biology and taxonomic classification.</title>
        <authorList>
            <person name="Goeker M."/>
        </authorList>
    </citation>
    <scope>NUCLEOTIDE SEQUENCE [LARGE SCALE GENOMIC DNA]</scope>
    <source>
        <strain evidence="4 5">DSM 44197</strain>
    </source>
</reference>
<dbReference type="PANTHER" id="PTHR30328:SF54">
    <property type="entry name" value="HTH-TYPE TRANSCRIPTIONAL REPRESSOR SCO4008"/>
    <property type="match status" value="1"/>
</dbReference>
<sequence length="210" mass="22955">MPKHADARPAGPADSARAAATKEALLAAAHDEFAQHGIAGARVDRIARRAGVNKERIYGYFGSKEKLFDAVVKRALDDFARVTAGPGDDGPVEYVGRLFDYYREHPDLLRLLMWESLHERTDDLPDRQWRVELCGSRVDALAEALGEERSPRVARTMLALKALAMMPLALPQIGSLIGVDLDDPEEAGAMREHLLAFARTALSDGPAGRS</sequence>
<dbReference type="SUPFAM" id="SSF46689">
    <property type="entry name" value="Homeodomain-like"/>
    <property type="match status" value="1"/>
</dbReference>
<gene>
    <name evidence="4" type="ORF">HNR61_005137</name>
</gene>
<dbReference type="RefSeq" id="WP_182845688.1">
    <property type="nucleotide sequence ID" value="NZ_BAAALP010000088.1"/>
</dbReference>
<dbReference type="PANTHER" id="PTHR30328">
    <property type="entry name" value="TRANSCRIPTIONAL REPRESSOR"/>
    <property type="match status" value="1"/>
</dbReference>
<dbReference type="InterPro" id="IPR041467">
    <property type="entry name" value="Sco4008_C"/>
</dbReference>